<dbReference type="Pfam" id="PF12802">
    <property type="entry name" value="MarR_2"/>
    <property type="match status" value="1"/>
</dbReference>
<evidence type="ECO:0000259" key="1">
    <source>
        <dbReference type="PROSITE" id="PS50995"/>
    </source>
</evidence>
<dbReference type="GO" id="GO:0003700">
    <property type="term" value="F:DNA-binding transcription factor activity"/>
    <property type="evidence" value="ECO:0007669"/>
    <property type="project" value="InterPro"/>
</dbReference>
<evidence type="ECO:0000313" key="3">
    <source>
        <dbReference type="Proteomes" id="UP000283458"/>
    </source>
</evidence>
<dbReference type="Gene3D" id="1.10.10.10">
    <property type="entry name" value="Winged helix-like DNA-binding domain superfamily/Winged helix DNA-binding domain"/>
    <property type="match status" value="1"/>
</dbReference>
<proteinExistence type="predicted"/>
<dbReference type="GO" id="GO:0045892">
    <property type="term" value="P:negative regulation of DNA-templated transcription"/>
    <property type="evidence" value="ECO:0007669"/>
    <property type="project" value="InterPro"/>
</dbReference>
<dbReference type="InterPro" id="IPR036390">
    <property type="entry name" value="WH_DNA-bd_sf"/>
</dbReference>
<dbReference type="SUPFAM" id="SSF46785">
    <property type="entry name" value="Winged helix' DNA-binding domain"/>
    <property type="match status" value="1"/>
</dbReference>
<dbReference type="PROSITE" id="PS50995">
    <property type="entry name" value="HTH_MARR_2"/>
    <property type="match status" value="1"/>
</dbReference>
<dbReference type="PANTHER" id="PTHR33164">
    <property type="entry name" value="TRANSCRIPTIONAL REGULATOR, MARR FAMILY"/>
    <property type="match status" value="1"/>
</dbReference>
<comment type="caution">
    <text evidence="2">The sequence shown here is derived from an EMBL/GenBank/DDBJ whole genome shotgun (WGS) entry which is preliminary data.</text>
</comment>
<dbReference type="Proteomes" id="UP000283458">
    <property type="component" value="Unassembled WGS sequence"/>
</dbReference>
<dbReference type="EMBL" id="QYUL01000004">
    <property type="protein sequence ID" value="RJF78492.1"/>
    <property type="molecule type" value="Genomic_DNA"/>
</dbReference>
<dbReference type="InterPro" id="IPR039422">
    <property type="entry name" value="MarR/SlyA-like"/>
</dbReference>
<dbReference type="InterPro" id="IPR012712">
    <property type="entry name" value="HpaR/FarR"/>
</dbReference>
<name>A0A418VQF7_9PROT</name>
<protein>
    <submittedName>
        <fullName evidence="2">Homoprotocatechuate degradation operon regulator HpaR</fullName>
    </submittedName>
</protein>
<dbReference type="GO" id="GO:0003677">
    <property type="term" value="F:DNA binding"/>
    <property type="evidence" value="ECO:0007669"/>
    <property type="project" value="InterPro"/>
</dbReference>
<dbReference type="SMART" id="SM00347">
    <property type="entry name" value="HTH_MARR"/>
    <property type="match status" value="1"/>
</dbReference>
<dbReference type="PANTHER" id="PTHR33164:SF13">
    <property type="entry name" value="4-HYDROXYPHENYLACETATE CATABOLISM PROTEIN"/>
    <property type="match status" value="1"/>
</dbReference>
<dbReference type="InterPro" id="IPR000835">
    <property type="entry name" value="HTH_MarR-typ"/>
</dbReference>
<organism evidence="2 3">
    <name type="scientific">Azospirillum cavernae</name>
    <dbReference type="NCBI Taxonomy" id="2320860"/>
    <lineage>
        <taxon>Bacteria</taxon>
        <taxon>Pseudomonadati</taxon>
        <taxon>Pseudomonadota</taxon>
        <taxon>Alphaproteobacteria</taxon>
        <taxon>Rhodospirillales</taxon>
        <taxon>Azospirillaceae</taxon>
        <taxon>Azospirillum</taxon>
    </lineage>
</organism>
<feature type="domain" description="HTH marR-type" evidence="1">
    <location>
        <begin position="1"/>
        <end position="128"/>
    </location>
</feature>
<dbReference type="NCBIfam" id="TIGR02337">
    <property type="entry name" value="HpaR"/>
    <property type="match status" value="1"/>
</dbReference>
<dbReference type="OrthoDB" id="8588347at2"/>
<dbReference type="InterPro" id="IPR036388">
    <property type="entry name" value="WH-like_DNA-bd_sf"/>
</dbReference>
<dbReference type="PRINTS" id="PR00598">
    <property type="entry name" value="HTHMARR"/>
</dbReference>
<gene>
    <name evidence="2" type="primary">hpaR</name>
    <name evidence="2" type="ORF">D3877_24705</name>
</gene>
<sequence length="142" mass="15811">MALLKAREAVMSRFRPTLHAHDLTEQQWRVLRALTTAEEFRAGELARVSSISMPSLSRILRALEKRALIQRGVEDKDLRAAQISITASGRELIALIAPHSERRYAEITTAFGEDRLATLYGLLDELAACLNDGAEAPPEDEE</sequence>
<dbReference type="GO" id="GO:0006950">
    <property type="term" value="P:response to stress"/>
    <property type="evidence" value="ECO:0007669"/>
    <property type="project" value="TreeGrafter"/>
</dbReference>
<accession>A0A418VQF7</accession>
<reference evidence="2 3" key="1">
    <citation type="submission" date="2018-09" db="EMBL/GenBank/DDBJ databases">
        <authorList>
            <person name="Zhu H."/>
        </authorList>
    </citation>
    <scope>NUCLEOTIDE SEQUENCE [LARGE SCALE GENOMIC DNA]</scope>
    <source>
        <strain evidence="2 3">K2W22B-5</strain>
    </source>
</reference>
<keyword evidence="3" id="KW-1185">Reference proteome</keyword>
<dbReference type="AlphaFoldDB" id="A0A418VQF7"/>
<evidence type="ECO:0000313" key="2">
    <source>
        <dbReference type="EMBL" id="RJF78492.1"/>
    </source>
</evidence>